<evidence type="ECO:0000256" key="1">
    <source>
        <dbReference type="ARBA" id="ARBA00022475"/>
    </source>
</evidence>
<dbReference type="Pfam" id="PF01547">
    <property type="entry name" value="SBP_bac_1"/>
    <property type="match status" value="1"/>
</dbReference>
<dbReference type="RefSeq" id="WP_195171417.1">
    <property type="nucleotide sequence ID" value="NZ_CP062983.1"/>
</dbReference>
<dbReference type="Gene3D" id="3.40.190.10">
    <property type="entry name" value="Periplasmic binding protein-like II"/>
    <property type="match status" value="1"/>
</dbReference>
<dbReference type="PANTHER" id="PTHR43649">
    <property type="entry name" value="ARABINOSE-BINDING PROTEIN-RELATED"/>
    <property type="match status" value="1"/>
</dbReference>
<evidence type="ECO:0000313" key="8">
    <source>
        <dbReference type="Proteomes" id="UP000594468"/>
    </source>
</evidence>
<keyword evidence="8" id="KW-1185">Reference proteome</keyword>
<organism evidence="7 8">
    <name type="scientific">Phototrophicus methaneseepsis</name>
    <dbReference type="NCBI Taxonomy" id="2710758"/>
    <lineage>
        <taxon>Bacteria</taxon>
        <taxon>Bacillati</taxon>
        <taxon>Chloroflexota</taxon>
        <taxon>Candidatus Thermofontia</taxon>
        <taxon>Phototrophicales</taxon>
        <taxon>Phototrophicaceae</taxon>
        <taxon>Phototrophicus</taxon>
    </lineage>
</organism>
<dbReference type="InterPro" id="IPR050490">
    <property type="entry name" value="Bact_solute-bd_prot1"/>
</dbReference>
<evidence type="ECO:0000256" key="2">
    <source>
        <dbReference type="ARBA" id="ARBA00022729"/>
    </source>
</evidence>
<gene>
    <name evidence="7" type="ORF">G4Y79_02930</name>
</gene>
<dbReference type="EMBL" id="CP062983">
    <property type="protein sequence ID" value="QPC83350.1"/>
    <property type="molecule type" value="Genomic_DNA"/>
</dbReference>
<dbReference type="InterPro" id="IPR006059">
    <property type="entry name" value="SBP"/>
</dbReference>
<dbReference type="AlphaFoldDB" id="A0A7S8EAE7"/>
<evidence type="ECO:0000256" key="3">
    <source>
        <dbReference type="ARBA" id="ARBA00023136"/>
    </source>
</evidence>
<sequence>MKVKAKVFIFTLIAVLAISVSGSVLAQDEASCAGGEDVTITFMNWWGATREPLMNQVIENFNEICPNITVENSVQAFDNREELIATTVASSNPPNLIMAGRVETYQFAFQGFLEPIDDYVAASGINPDEIFYASEINNQRFNGELYAMPLPTAGGISGLYLYNKTMFEEAGLDPANPPQTWQDLEEVEAAITETDGFGLMKFGVNILGGDASELYTPFTYWLYTNNGTLFSEDGRTVTFNSPEGVETLEWMVNFVNTYDGGIEAVREFMAGTPDLTTADNPFYTEDLAIVFENVSAFGHLANTDPEMWENTDAWGIALRPYNGENPDAKSQGVSGLAFSWGYIIPTNQSDVQKQASYEFMEYLTTADDGGCYFVFEQGRPSPIKACNEREAYYEANPYWDTVLESLAIDVSVPVTPIQAQINDILNRAVEEAFFGADAATVLDSAAVDAQALLDDFWSSNE</sequence>
<evidence type="ECO:0000256" key="6">
    <source>
        <dbReference type="SAM" id="SignalP"/>
    </source>
</evidence>
<name>A0A7S8EAE7_9CHLR</name>
<keyword evidence="3" id="KW-0472">Membrane</keyword>
<dbReference type="PANTHER" id="PTHR43649:SF33">
    <property type="entry name" value="POLYGALACTURONAN_RHAMNOGALACTURONAN-BINDING PROTEIN YTCQ"/>
    <property type="match status" value="1"/>
</dbReference>
<evidence type="ECO:0000256" key="4">
    <source>
        <dbReference type="ARBA" id="ARBA00023139"/>
    </source>
</evidence>
<protein>
    <submittedName>
        <fullName evidence="7">ABC transporter substrate-binding protein</fullName>
    </submittedName>
</protein>
<dbReference type="Proteomes" id="UP000594468">
    <property type="component" value="Chromosome"/>
</dbReference>
<dbReference type="SUPFAM" id="SSF53850">
    <property type="entry name" value="Periplasmic binding protein-like II"/>
    <property type="match status" value="1"/>
</dbReference>
<evidence type="ECO:0000256" key="5">
    <source>
        <dbReference type="ARBA" id="ARBA00023288"/>
    </source>
</evidence>
<keyword evidence="1" id="KW-1003">Cell membrane</keyword>
<dbReference type="KEGG" id="pmet:G4Y79_02930"/>
<keyword evidence="5" id="KW-0449">Lipoprotein</keyword>
<feature type="signal peptide" evidence="6">
    <location>
        <begin position="1"/>
        <end position="26"/>
    </location>
</feature>
<accession>A0A7S8EAE7</accession>
<evidence type="ECO:0000313" key="7">
    <source>
        <dbReference type="EMBL" id="QPC83350.1"/>
    </source>
</evidence>
<reference evidence="7 8" key="1">
    <citation type="submission" date="2020-02" db="EMBL/GenBank/DDBJ databases">
        <authorList>
            <person name="Zheng R.K."/>
            <person name="Sun C.M."/>
        </authorList>
    </citation>
    <scope>NUCLEOTIDE SEQUENCE [LARGE SCALE GENOMIC DNA]</scope>
    <source>
        <strain evidence="8">rifampicinis</strain>
    </source>
</reference>
<dbReference type="CDD" id="cd14748">
    <property type="entry name" value="PBP2_UgpB"/>
    <property type="match status" value="1"/>
</dbReference>
<keyword evidence="2 6" id="KW-0732">Signal</keyword>
<keyword evidence="4" id="KW-0564">Palmitate</keyword>
<feature type="chain" id="PRO_5032279694" evidence="6">
    <location>
        <begin position="27"/>
        <end position="461"/>
    </location>
</feature>
<proteinExistence type="predicted"/>